<dbReference type="AlphaFoldDB" id="A0AA40B1A5"/>
<name>A0AA40B1A5_9PEZI</name>
<evidence type="ECO:0000313" key="2">
    <source>
        <dbReference type="Proteomes" id="UP001172102"/>
    </source>
</evidence>
<evidence type="ECO:0000313" key="1">
    <source>
        <dbReference type="EMBL" id="KAK0725862.1"/>
    </source>
</evidence>
<accession>A0AA40B1A5</accession>
<gene>
    <name evidence="1" type="ORF">B0H67DRAFT_659743</name>
</gene>
<reference evidence="1" key="1">
    <citation type="submission" date="2023-06" db="EMBL/GenBank/DDBJ databases">
        <title>Genome-scale phylogeny and comparative genomics of the fungal order Sordariales.</title>
        <authorList>
            <consortium name="Lawrence Berkeley National Laboratory"/>
            <person name="Hensen N."/>
            <person name="Bonometti L."/>
            <person name="Westerberg I."/>
            <person name="Brannstrom I.O."/>
            <person name="Guillou S."/>
            <person name="Cros-Aarteil S."/>
            <person name="Calhoun S."/>
            <person name="Haridas S."/>
            <person name="Kuo A."/>
            <person name="Mondo S."/>
            <person name="Pangilinan J."/>
            <person name="Riley R."/>
            <person name="Labutti K."/>
            <person name="Andreopoulos B."/>
            <person name="Lipzen A."/>
            <person name="Chen C."/>
            <person name="Yanf M."/>
            <person name="Daum C."/>
            <person name="Ng V."/>
            <person name="Clum A."/>
            <person name="Steindorff A."/>
            <person name="Ohm R."/>
            <person name="Martin F."/>
            <person name="Silar P."/>
            <person name="Natvig D."/>
            <person name="Lalanne C."/>
            <person name="Gautier V."/>
            <person name="Ament-Velasquez S.L."/>
            <person name="Kruys A."/>
            <person name="Hutchinson M.I."/>
            <person name="Powell A.J."/>
            <person name="Barry K."/>
            <person name="Miller A.N."/>
            <person name="Grigoriev I.V."/>
            <person name="Debuchy R."/>
            <person name="Gladieux P."/>
            <person name="Thoren M.H."/>
            <person name="Johannesson H."/>
        </authorList>
    </citation>
    <scope>NUCLEOTIDE SEQUENCE</scope>
    <source>
        <strain evidence="1">SMH4607-1</strain>
    </source>
</reference>
<dbReference type="EMBL" id="JAUKUA010000002">
    <property type="protein sequence ID" value="KAK0725862.1"/>
    <property type="molecule type" value="Genomic_DNA"/>
</dbReference>
<proteinExistence type="predicted"/>
<comment type="caution">
    <text evidence="1">The sequence shown here is derived from an EMBL/GenBank/DDBJ whole genome shotgun (WGS) entry which is preliminary data.</text>
</comment>
<dbReference type="PANTHER" id="PTHR10622:SF10">
    <property type="entry name" value="HET DOMAIN-CONTAINING PROTEIN"/>
    <property type="match status" value="1"/>
</dbReference>
<protein>
    <submittedName>
        <fullName evidence="1">Uncharacterized protein</fullName>
    </submittedName>
</protein>
<dbReference type="Proteomes" id="UP001172102">
    <property type="component" value="Unassembled WGS sequence"/>
</dbReference>
<keyword evidence="2" id="KW-1185">Reference proteome</keyword>
<organism evidence="1 2">
    <name type="scientific">Lasiosphaeris hirsuta</name>
    <dbReference type="NCBI Taxonomy" id="260670"/>
    <lineage>
        <taxon>Eukaryota</taxon>
        <taxon>Fungi</taxon>
        <taxon>Dikarya</taxon>
        <taxon>Ascomycota</taxon>
        <taxon>Pezizomycotina</taxon>
        <taxon>Sordariomycetes</taxon>
        <taxon>Sordariomycetidae</taxon>
        <taxon>Sordariales</taxon>
        <taxon>Lasiosphaeriaceae</taxon>
        <taxon>Lasiosphaeris</taxon>
    </lineage>
</organism>
<feature type="non-terminal residue" evidence="1">
    <location>
        <position position="1"/>
    </location>
</feature>
<dbReference type="PANTHER" id="PTHR10622">
    <property type="entry name" value="HET DOMAIN-CONTAINING PROTEIN"/>
    <property type="match status" value="1"/>
</dbReference>
<sequence>VRLLNIATLEPEFFATESKCEYAILSHTWDCEEVLFEDDRHGEKKLSNCGKNGLYKVLKRANLAKQDGSSTSGSTLAAFAKSRCSLALWLLSPSFR</sequence>